<dbReference type="AlphaFoldDB" id="A0A090M9E1"/>
<keyword evidence="1" id="KW-0863">Zinc-finger</keyword>
<keyword evidence="4" id="KW-0808">Transferase</keyword>
<evidence type="ECO:0000256" key="1">
    <source>
        <dbReference type="PROSITE-ProRule" id="PRU00723"/>
    </source>
</evidence>
<keyword evidence="5" id="KW-1185">Reference proteome</keyword>
<dbReference type="Proteomes" id="UP000009170">
    <property type="component" value="Unassembled WGS sequence"/>
</dbReference>
<keyword evidence="1" id="KW-0479">Metal-binding</keyword>
<dbReference type="GO" id="GO:0008168">
    <property type="term" value="F:methyltransferase activity"/>
    <property type="evidence" value="ECO:0007669"/>
    <property type="project" value="UniProtKB-KW"/>
</dbReference>
<organism evidence="4 5">
    <name type="scientific">Ostreococcus tauri</name>
    <name type="common">Marine green alga</name>
    <dbReference type="NCBI Taxonomy" id="70448"/>
    <lineage>
        <taxon>Eukaryota</taxon>
        <taxon>Viridiplantae</taxon>
        <taxon>Chlorophyta</taxon>
        <taxon>Mamiellophyceae</taxon>
        <taxon>Mamiellales</taxon>
        <taxon>Bathycoccaceae</taxon>
        <taxon>Ostreococcus</taxon>
    </lineage>
</organism>
<dbReference type="GO" id="GO:0008270">
    <property type="term" value="F:zinc ion binding"/>
    <property type="evidence" value="ECO:0007669"/>
    <property type="project" value="UniProtKB-KW"/>
</dbReference>
<dbReference type="Gene3D" id="3.40.50.150">
    <property type="entry name" value="Vaccinia Virus protein VP39"/>
    <property type="match status" value="1"/>
</dbReference>
<proteinExistence type="predicted"/>
<dbReference type="GeneID" id="9836566"/>
<dbReference type="InterPro" id="IPR029063">
    <property type="entry name" value="SAM-dependent_MTases_sf"/>
</dbReference>
<feature type="region of interest" description="Disordered" evidence="2">
    <location>
        <begin position="276"/>
        <end position="295"/>
    </location>
</feature>
<sequence length="502" mass="55308">MDARAVERALGGLRPAPRPFPPRCEDGRELCKRYMTAEKGCGLVDCPRAHVARNERPACPDHATYGHCARGRGCWLRHDVVPESAFGAGGVVLMADSESSLRHLGRCREILGADAVTVGGRTALGRRGVDVLLMISSGDACGTLRRLYEAEPHGMAKTRRTLAFPRDAPRASFVEDDEADAAMERWMETTMASMENDVGPDGRAYLRVRAAPKWLEKKIYGALDAIIERRGESLRVSPPGRGVSSRDCTHCLDAVSLYGRTFTSIWRTRGVYEDARGEETRSGFPEPDAPKLPKRGDATMDDLAFVYPLLLQDFRSDVRSSSCRAYFKLHEALLRAGVPVKDDWNCADIGAAPGGWTRTLGERVTSGVVWAIDPAELVLDPMPVNVKHLQVLAEDAVQTVREGLRATKTGELNLIVCDANMHPEACARIALEFAAKFASSKGESWLILSTKNFCKGTLKWLKAIDATMEMVRDAGYDEVFVRHLFSNCAEEKTLFARRLGKP</sequence>
<dbReference type="SUPFAM" id="SSF53335">
    <property type="entry name" value="S-adenosyl-L-methionine-dependent methyltransferases"/>
    <property type="match status" value="1"/>
</dbReference>
<dbReference type="OrthoDB" id="497300at2759"/>
<comment type="caution">
    <text evidence="4">The sequence shown here is derived from an EMBL/GenBank/DDBJ whole genome shotgun (WGS) entry which is preliminary data.</text>
</comment>
<feature type="zinc finger region" description="C3H1-type" evidence="1">
    <location>
        <begin position="53"/>
        <end position="81"/>
    </location>
</feature>
<evidence type="ECO:0000313" key="4">
    <source>
        <dbReference type="EMBL" id="CEF98769.1"/>
    </source>
</evidence>
<dbReference type="GO" id="GO:0032259">
    <property type="term" value="P:methylation"/>
    <property type="evidence" value="ECO:0007669"/>
    <property type="project" value="UniProtKB-KW"/>
</dbReference>
<evidence type="ECO:0000313" key="5">
    <source>
        <dbReference type="Proteomes" id="UP000009170"/>
    </source>
</evidence>
<dbReference type="KEGG" id="ota:OT_ostta07g03010"/>
<accession>A0A090M9E1</accession>
<reference evidence="5" key="1">
    <citation type="journal article" date="2006" name="Proc. Natl. Acad. Sci. U.S.A.">
        <title>Genome analysis of the smallest free-living eukaryote Ostreococcus tauri unveils many unique features.</title>
        <authorList>
            <person name="Derelle E."/>
            <person name="Ferraz C."/>
            <person name="Rombauts S."/>
            <person name="Rouze P."/>
            <person name="Worden A.Z."/>
            <person name="Robbens S."/>
            <person name="Partensky F."/>
            <person name="Degroeve S."/>
            <person name="Echeynie S."/>
            <person name="Cooke R."/>
            <person name="Saeys Y."/>
            <person name="Wuyts J."/>
            <person name="Jabbari K."/>
            <person name="Bowler C."/>
            <person name="Panaud O."/>
            <person name="Piegu B."/>
            <person name="Ball S.G."/>
            <person name="Ral J.-P."/>
            <person name="Bouget F.-Y."/>
            <person name="Piganeau G."/>
            <person name="De Baets B."/>
            <person name="Picard A."/>
            <person name="Delseny M."/>
            <person name="Demaille J."/>
            <person name="Van de Peer Y."/>
            <person name="Moreau H."/>
        </authorList>
    </citation>
    <scope>NUCLEOTIDE SEQUENCE [LARGE SCALE GENOMIC DNA]</scope>
    <source>
        <strain evidence="5">OTTH 0595 / CCAP 157/2 / RCC745</strain>
    </source>
</reference>
<reference evidence="4 5" key="2">
    <citation type="journal article" date="2014" name="BMC Genomics">
        <title>An improved genome of the model marine alga Ostreococcus tauri unfolds by assessing Illumina de novo assemblies.</title>
        <authorList>
            <person name="Blanc-Mathieu R."/>
            <person name="Verhelst B."/>
            <person name="Derelle E."/>
            <person name="Rombauts S."/>
            <person name="Bouget F.Y."/>
            <person name="Carre I."/>
            <person name="Chateau A."/>
            <person name="Eyre-Walker A."/>
            <person name="Grimsley N."/>
            <person name="Moreau H."/>
            <person name="Piegu B."/>
            <person name="Rivals E."/>
            <person name="Schackwitz W."/>
            <person name="Van de Peer Y."/>
            <person name="Piganeau G."/>
        </authorList>
    </citation>
    <scope>NUCLEOTIDE SEQUENCE [LARGE SCALE GENOMIC DNA]</scope>
    <source>
        <strain evidence="5">OTTH 0595 / CCAP 157/2 / RCC745</strain>
    </source>
</reference>
<dbReference type="InParanoid" id="A0A090M9E1"/>
<evidence type="ECO:0000256" key="2">
    <source>
        <dbReference type="SAM" id="MobiDB-lite"/>
    </source>
</evidence>
<dbReference type="EMBL" id="CAID01000007">
    <property type="protein sequence ID" value="CEF98769.1"/>
    <property type="molecule type" value="Genomic_DNA"/>
</dbReference>
<dbReference type="InterPro" id="IPR002877">
    <property type="entry name" value="RNA_MeTrfase_FtsJ_dom"/>
</dbReference>
<evidence type="ECO:0000259" key="3">
    <source>
        <dbReference type="PROSITE" id="PS50103"/>
    </source>
</evidence>
<dbReference type="RefSeq" id="XP_003080393.2">
    <property type="nucleotide sequence ID" value="XM_003080345.2"/>
</dbReference>
<gene>
    <name evidence="4" type="ORF">OT_ostta07g03010</name>
</gene>
<keyword evidence="4" id="KW-0489">Methyltransferase</keyword>
<keyword evidence="1" id="KW-0862">Zinc</keyword>
<protein>
    <submittedName>
        <fullName evidence="4">Ribosomal RNA methyltransferase FtsJ domain</fullName>
    </submittedName>
</protein>
<feature type="domain" description="C3H1-type" evidence="3">
    <location>
        <begin position="53"/>
        <end position="81"/>
    </location>
</feature>
<dbReference type="InterPro" id="IPR000571">
    <property type="entry name" value="Znf_CCCH"/>
</dbReference>
<dbReference type="PROSITE" id="PS50103">
    <property type="entry name" value="ZF_C3H1"/>
    <property type="match status" value="1"/>
</dbReference>
<dbReference type="Pfam" id="PF01728">
    <property type="entry name" value="FtsJ"/>
    <property type="match status" value="1"/>
</dbReference>
<name>A0A090M9E1_OSTTA</name>